<protein>
    <submittedName>
        <fullName evidence="2">Class I SAM-dependent methyltransferase</fullName>
    </submittedName>
</protein>
<keyword evidence="3" id="KW-1185">Reference proteome</keyword>
<dbReference type="SUPFAM" id="SSF53335">
    <property type="entry name" value="S-adenosyl-L-methionine-dependent methyltransferases"/>
    <property type="match status" value="1"/>
</dbReference>
<comment type="caution">
    <text evidence="2">The sequence shown here is derived from an EMBL/GenBank/DDBJ whole genome shotgun (WGS) entry which is preliminary data.</text>
</comment>
<keyword evidence="2" id="KW-0808">Transferase</keyword>
<dbReference type="EMBL" id="JAKXMK010000010">
    <property type="protein sequence ID" value="MCH6166739.1"/>
    <property type="molecule type" value="Genomic_DNA"/>
</dbReference>
<organism evidence="2 3">
    <name type="scientific">Pseudonocardia alaniniphila</name>
    <dbReference type="NCBI Taxonomy" id="75291"/>
    <lineage>
        <taxon>Bacteria</taxon>
        <taxon>Bacillati</taxon>
        <taxon>Actinomycetota</taxon>
        <taxon>Actinomycetes</taxon>
        <taxon>Pseudonocardiales</taxon>
        <taxon>Pseudonocardiaceae</taxon>
        <taxon>Pseudonocardia</taxon>
    </lineage>
</organism>
<reference evidence="2 3" key="1">
    <citation type="submission" date="2022-03" db="EMBL/GenBank/DDBJ databases">
        <title>Pseudonocardia alaer sp. nov., a novel actinomycete isolated from reed forest soil.</title>
        <authorList>
            <person name="Wang L."/>
        </authorList>
    </citation>
    <scope>NUCLEOTIDE SEQUENCE [LARGE SCALE GENOMIC DNA]</scope>
    <source>
        <strain evidence="2 3">Y-16303</strain>
    </source>
</reference>
<dbReference type="InterPro" id="IPR029063">
    <property type="entry name" value="SAM-dependent_MTases_sf"/>
</dbReference>
<feature type="domain" description="Methyltransferase type 11" evidence="1">
    <location>
        <begin position="57"/>
        <end position="135"/>
    </location>
</feature>
<dbReference type="GO" id="GO:0008168">
    <property type="term" value="F:methyltransferase activity"/>
    <property type="evidence" value="ECO:0007669"/>
    <property type="project" value="UniProtKB-KW"/>
</dbReference>
<proteinExistence type="predicted"/>
<accession>A0ABS9TDW9</accession>
<gene>
    <name evidence="2" type="ORF">MMF94_13710</name>
</gene>
<dbReference type="RefSeq" id="WP_241036758.1">
    <property type="nucleotide sequence ID" value="NZ_BAAAJF010000039.1"/>
</dbReference>
<dbReference type="InterPro" id="IPR013216">
    <property type="entry name" value="Methyltransf_11"/>
</dbReference>
<dbReference type="Gene3D" id="3.40.50.150">
    <property type="entry name" value="Vaccinia Virus protein VP39"/>
    <property type="match status" value="1"/>
</dbReference>
<sequence length="268" mass="29003">MTSVAYRGTLCEPECVRAAINDPYQTFGQGYGLQRRPDSRIQALISSALGDATTVVNVGAGTGSYEPVDRRVLAVEPSVTMLAQRPPDAAPAVRATAEAIPLADKAVDVGLAILTVHHWVDAEKGLDELVRVSRRQVVLTWDPAMMSRSFWLISEYLPEIGRREAGAAALGAVTAGLSRHHGEVEVRPVPVPADCTDSFLAAHWRRPHAYLDPAVRAAASGIAALPPEVVGAAMQHLTSDLADGRWQQRHHDLLEREDLDLGYRLVIT</sequence>
<name>A0ABS9TDW9_9PSEU</name>
<keyword evidence="2" id="KW-0489">Methyltransferase</keyword>
<dbReference type="GO" id="GO:0032259">
    <property type="term" value="P:methylation"/>
    <property type="evidence" value="ECO:0007669"/>
    <property type="project" value="UniProtKB-KW"/>
</dbReference>
<dbReference type="Pfam" id="PF08241">
    <property type="entry name" value="Methyltransf_11"/>
    <property type="match status" value="1"/>
</dbReference>
<evidence type="ECO:0000313" key="2">
    <source>
        <dbReference type="EMBL" id="MCH6166739.1"/>
    </source>
</evidence>
<evidence type="ECO:0000313" key="3">
    <source>
        <dbReference type="Proteomes" id="UP001299970"/>
    </source>
</evidence>
<dbReference type="Proteomes" id="UP001299970">
    <property type="component" value="Unassembled WGS sequence"/>
</dbReference>
<evidence type="ECO:0000259" key="1">
    <source>
        <dbReference type="Pfam" id="PF08241"/>
    </source>
</evidence>